<name>A0A2K8SHR3_9NOSO</name>
<dbReference type="Proteomes" id="UP000232003">
    <property type="component" value="Chromosome"/>
</dbReference>
<evidence type="ECO:0000313" key="2">
    <source>
        <dbReference type="Proteomes" id="UP000232003"/>
    </source>
</evidence>
<reference evidence="1 2" key="1">
    <citation type="submission" date="2017-11" db="EMBL/GenBank/DDBJ databases">
        <title>Complete genome of a free-living desiccation-tolerant cyanobacterium and its photosynthetic adaptation to extreme terrestrial habitat.</title>
        <authorList>
            <person name="Shang J."/>
        </authorList>
    </citation>
    <scope>NUCLEOTIDE SEQUENCE [LARGE SCALE GENOMIC DNA]</scope>
    <source>
        <strain evidence="1 2">CCNUN1</strain>
    </source>
</reference>
<dbReference type="AlphaFoldDB" id="A0A2K8SHR3"/>
<dbReference type="EMBL" id="CP024785">
    <property type="protein sequence ID" value="AUB34992.1"/>
    <property type="molecule type" value="Genomic_DNA"/>
</dbReference>
<sequence length="150" mass="16282">MRGPINPGPDLVRHELHGAPGERWIGPVVARVEQCAERADLVAKCKNLVRDALGGSRDYETLDAPLRRELGIRLVGKVAHDVQRAGLRELGPHDVEVEVVCAALAMHVAMCRGLVIGHENAARHAPPESIGTEACRLPAFQEPIPLIIFC</sequence>
<evidence type="ECO:0000313" key="1">
    <source>
        <dbReference type="EMBL" id="AUB34992.1"/>
    </source>
</evidence>
<organism evidence="1 2">
    <name type="scientific">Nostoc flagelliforme CCNUN1</name>
    <dbReference type="NCBI Taxonomy" id="2038116"/>
    <lineage>
        <taxon>Bacteria</taxon>
        <taxon>Bacillati</taxon>
        <taxon>Cyanobacteriota</taxon>
        <taxon>Cyanophyceae</taxon>
        <taxon>Nostocales</taxon>
        <taxon>Nostocaceae</taxon>
        <taxon>Nostoc</taxon>
    </lineage>
</organism>
<keyword evidence="2" id="KW-1185">Reference proteome</keyword>
<protein>
    <submittedName>
        <fullName evidence="1">Uncharacterized protein</fullName>
    </submittedName>
</protein>
<gene>
    <name evidence="1" type="ORF">COO91_00840</name>
</gene>
<proteinExistence type="predicted"/>
<accession>A0A2K8SHR3</accession>
<dbReference type="KEGG" id="nfl:COO91_00840"/>